<comment type="caution">
    <text evidence="1">The sequence shown here is derived from an EMBL/GenBank/DDBJ whole genome shotgun (WGS) entry which is preliminary data.</text>
</comment>
<proteinExistence type="predicted"/>
<evidence type="ECO:0000313" key="2">
    <source>
        <dbReference type="Proteomes" id="UP001589755"/>
    </source>
</evidence>
<dbReference type="PROSITE" id="PS51257">
    <property type="entry name" value="PROKAR_LIPOPROTEIN"/>
    <property type="match status" value="1"/>
</dbReference>
<accession>A0ABV6D6Z3</accession>
<dbReference type="EMBL" id="JBHLXD010000011">
    <property type="protein sequence ID" value="MFC0208420.1"/>
    <property type="molecule type" value="Genomic_DNA"/>
</dbReference>
<evidence type="ECO:0000313" key="1">
    <source>
        <dbReference type="EMBL" id="MFC0208420.1"/>
    </source>
</evidence>
<keyword evidence="2" id="KW-1185">Reference proteome</keyword>
<dbReference type="RefSeq" id="WP_261521599.1">
    <property type="nucleotide sequence ID" value="NZ_JAODNW010000019.1"/>
</dbReference>
<reference evidence="1 2" key="1">
    <citation type="submission" date="2024-09" db="EMBL/GenBank/DDBJ databases">
        <authorList>
            <person name="Sun Q."/>
            <person name="Mori K."/>
        </authorList>
    </citation>
    <scope>NUCLEOTIDE SEQUENCE [LARGE SCALE GENOMIC DNA]</scope>
    <source>
        <strain evidence="1 2">CCM 8543</strain>
    </source>
</reference>
<sequence>MIWRSFIFLGALALISGCTTMTPEEQRAADEAECRNYGFRPGTDAFAECLQRVELDRRAEWRARRLEMERWNTPTVIYQPVVVEKRD</sequence>
<organism evidence="1 2">
    <name type="scientific">Chelativorans intermedius</name>
    <dbReference type="NCBI Taxonomy" id="515947"/>
    <lineage>
        <taxon>Bacteria</taxon>
        <taxon>Pseudomonadati</taxon>
        <taxon>Pseudomonadota</taxon>
        <taxon>Alphaproteobacteria</taxon>
        <taxon>Hyphomicrobiales</taxon>
        <taxon>Phyllobacteriaceae</taxon>
        <taxon>Chelativorans</taxon>
    </lineage>
</organism>
<gene>
    <name evidence="1" type="ORF">ACFFJ2_08420</name>
</gene>
<name>A0ABV6D6Z3_9HYPH</name>
<dbReference type="Proteomes" id="UP001589755">
    <property type="component" value="Unassembled WGS sequence"/>
</dbReference>
<protein>
    <recommendedName>
        <fullName evidence="3">Lipoprotein</fullName>
    </recommendedName>
</protein>
<evidence type="ECO:0008006" key="3">
    <source>
        <dbReference type="Google" id="ProtNLM"/>
    </source>
</evidence>